<accession>A0AAU9DCQ9</accession>
<protein>
    <recommendedName>
        <fullName evidence="3">Lipoprotein</fullName>
    </recommendedName>
</protein>
<sequence length="114" mass="12786">MKKYWKFLLGLVLLGSFFGCESLLDGGNKLVEVKVIATSENQVVVRDIKIDEDNIDLSNNQATEMIESGDKSVSWNTVEVINGAATFVKHEDEIDINEDGTLKVYEDKVKFITK</sequence>
<proteinExistence type="predicted"/>
<dbReference type="EMBL" id="AP027059">
    <property type="protein sequence ID" value="BDU49943.1"/>
    <property type="molecule type" value="Genomic_DNA"/>
</dbReference>
<dbReference type="AlphaFoldDB" id="A0AAU9DCQ9"/>
<dbReference type="RefSeq" id="WP_307904882.1">
    <property type="nucleotide sequence ID" value="NZ_AP027059.1"/>
</dbReference>
<name>A0AAU9DCQ9_9FUSO</name>
<dbReference type="KEGG" id="haby:HLVA_05120"/>
<keyword evidence="2" id="KW-1185">Reference proteome</keyword>
<evidence type="ECO:0000313" key="1">
    <source>
        <dbReference type="EMBL" id="BDU49943.1"/>
    </source>
</evidence>
<evidence type="ECO:0000313" key="2">
    <source>
        <dbReference type="Proteomes" id="UP001321582"/>
    </source>
</evidence>
<organism evidence="1 2">
    <name type="scientific">Haliovirga abyssi</name>
    <dbReference type="NCBI Taxonomy" id="2996794"/>
    <lineage>
        <taxon>Bacteria</taxon>
        <taxon>Fusobacteriati</taxon>
        <taxon>Fusobacteriota</taxon>
        <taxon>Fusobacteriia</taxon>
        <taxon>Fusobacteriales</taxon>
        <taxon>Haliovirgaceae</taxon>
        <taxon>Haliovirga</taxon>
    </lineage>
</organism>
<reference evidence="1 2" key="1">
    <citation type="submission" date="2022-11" db="EMBL/GenBank/DDBJ databases">
        <title>Haliovirga abyssi gen. nov., sp. nov., a mesophilic fermentative bacterium isolated from the Iheya North hydrothermal field and the proposal of Haliovirgaceae fam. nov.</title>
        <authorList>
            <person name="Miyazaki U."/>
            <person name="Tame A."/>
            <person name="Miyazaki J."/>
            <person name="Takai K."/>
            <person name="Sawayama S."/>
            <person name="Kitajima M."/>
            <person name="Okamoto A."/>
            <person name="Nakagawa S."/>
        </authorList>
    </citation>
    <scope>NUCLEOTIDE SEQUENCE [LARGE SCALE GENOMIC DNA]</scope>
    <source>
        <strain evidence="1 2">IC12</strain>
    </source>
</reference>
<dbReference type="PROSITE" id="PS51257">
    <property type="entry name" value="PROKAR_LIPOPROTEIN"/>
    <property type="match status" value="1"/>
</dbReference>
<dbReference type="Proteomes" id="UP001321582">
    <property type="component" value="Chromosome"/>
</dbReference>
<gene>
    <name evidence="1" type="ORF">HLVA_05120</name>
</gene>
<evidence type="ECO:0008006" key="3">
    <source>
        <dbReference type="Google" id="ProtNLM"/>
    </source>
</evidence>